<feature type="signal peptide" evidence="1">
    <location>
        <begin position="1"/>
        <end position="28"/>
    </location>
</feature>
<dbReference type="Pfam" id="PF06186">
    <property type="entry name" value="DUF992"/>
    <property type="match status" value="1"/>
</dbReference>
<dbReference type="AlphaFoldDB" id="A0A944QTA0"/>
<proteinExistence type="predicted"/>
<evidence type="ECO:0000313" key="2">
    <source>
        <dbReference type="EMBL" id="MBT2988862.1"/>
    </source>
</evidence>
<organism evidence="2 3">
    <name type="scientific">Candidatus Thiodiazotropha taylori</name>
    <dbReference type="NCBI Taxonomy" id="2792791"/>
    <lineage>
        <taxon>Bacteria</taxon>
        <taxon>Pseudomonadati</taxon>
        <taxon>Pseudomonadota</taxon>
        <taxon>Gammaproteobacteria</taxon>
        <taxon>Chromatiales</taxon>
        <taxon>Sedimenticolaceae</taxon>
        <taxon>Candidatus Thiodiazotropha</taxon>
    </lineage>
</organism>
<keyword evidence="1" id="KW-0732">Signal</keyword>
<gene>
    <name evidence="2" type="ORF">KME65_07835</name>
</gene>
<comment type="caution">
    <text evidence="2">The sequence shown here is derived from an EMBL/GenBank/DDBJ whole genome shotgun (WGS) entry which is preliminary data.</text>
</comment>
<protein>
    <submittedName>
        <fullName evidence="2">DUF992 domain-containing protein</fullName>
    </submittedName>
</protein>
<accession>A0A944QTA0</accession>
<dbReference type="EMBL" id="JAHHGM010000006">
    <property type="protein sequence ID" value="MBT2988862.1"/>
    <property type="molecule type" value="Genomic_DNA"/>
</dbReference>
<dbReference type="Proteomes" id="UP000770889">
    <property type="component" value="Unassembled WGS sequence"/>
</dbReference>
<sequence>MKATRQIRNTLLGTAITFSLLAPMSASADGGIELGVLTCKSIPGTHRYYVIHHTVGVDCTFNHTQGQEHYKGIAGIGLGLDLNWRATENMAYAVIGGSSDLDPAAYSLSGRYLGAQASATIAVGASAAILVGGGKRNISLQPIALGVNTGLGAALGIGYLSLGPAFEKRAVRSGF</sequence>
<evidence type="ECO:0000256" key="1">
    <source>
        <dbReference type="SAM" id="SignalP"/>
    </source>
</evidence>
<dbReference type="InterPro" id="IPR009333">
    <property type="entry name" value="DUF992"/>
</dbReference>
<reference evidence="2 3" key="1">
    <citation type="submission" date="2021-05" db="EMBL/GenBank/DDBJ databases">
        <title>Genetic and Functional Diversity in Clade A Lucinid endosymbionts from the Bahamas.</title>
        <authorList>
            <person name="Giani N.M."/>
            <person name="Engel A.S."/>
            <person name="Campbell B.J."/>
        </authorList>
    </citation>
    <scope>NUCLEOTIDE SEQUENCE [LARGE SCALE GENOMIC DNA]</scope>
    <source>
        <strain evidence="2">LUC16012Gg_MoonRockCtena</strain>
    </source>
</reference>
<feature type="chain" id="PRO_5036977705" evidence="1">
    <location>
        <begin position="29"/>
        <end position="175"/>
    </location>
</feature>
<name>A0A944QTA0_9GAMM</name>
<evidence type="ECO:0000313" key="3">
    <source>
        <dbReference type="Proteomes" id="UP000770889"/>
    </source>
</evidence>